<sequence length="365" mass="39855">DMNVKTIFVRVTDPNGNSWEGARWDNANQVIGPNGTKEFLLNGTVPLGSPGIWQVANIEIEDSTYGWLGLNWNGHTKPSFTVTSSAPPPPPPPPNDGVKIVAGYTGGYATHEWQMVTFKDANGNPVQMEDAPYRLIANICSEIGPDPAHIDIKDKSRTGFQVRVEEDLAFDGIHNALEGICYIAISDNATYLTTRGYERITQLDPATWTTVPYGVSYGSIQPMAATIVSENGTESVHDDLNCGKTFCKMRIEEDLHLNGVHTQLEGVDWVVWANMPPGMQSGHQGSVTSFDGWKVTTFPQAFGVKPIVIARITSENGSDCVLADLKGITTTQFEVRLEECYPNDGVHANGERVSWMAVTPGVLEE</sequence>
<dbReference type="Gene3D" id="2.60.40.2080">
    <property type="match status" value="1"/>
</dbReference>
<reference evidence="1" key="2">
    <citation type="journal article" date="2021" name="Microbiome">
        <title>Successional dynamics and alternative stable states in a saline activated sludge microbial community over 9 years.</title>
        <authorList>
            <person name="Wang Y."/>
            <person name="Ye J."/>
            <person name="Ju F."/>
            <person name="Liu L."/>
            <person name="Boyd J.A."/>
            <person name="Deng Y."/>
            <person name="Parks D.H."/>
            <person name="Jiang X."/>
            <person name="Yin X."/>
            <person name="Woodcroft B.J."/>
            <person name="Tyson G.W."/>
            <person name="Hugenholtz P."/>
            <person name="Polz M.F."/>
            <person name="Zhang T."/>
        </authorList>
    </citation>
    <scope>NUCLEOTIDE SEQUENCE</scope>
    <source>
        <strain evidence="1">HKST-UBA01</strain>
    </source>
</reference>
<comment type="caution">
    <text evidence="1">The sequence shown here is derived from an EMBL/GenBank/DDBJ whole genome shotgun (WGS) entry which is preliminary data.</text>
</comment>
<gene>
    <name evidence="1" type="ORF">KC571_02620</name>
</gene>
<evidence type="ECO:0000313" key="2">
    <source>
        <dbReference type="Proteomes" id="UP000701698"/>
    </source>
</evidence>
<name>A0A955LGQ3_UNCKA</name>
<organism evidence="1 2">
    <name type="scientific">candidate division WWE3 bacterium</name>
    <dbReference type="NCBI Taxonomy" id="2053526"/>
    <lineage>
        <taxon>Bacteria</taxon>
        <taxon>Katanobacteria</taxon>
    </lineage>
</organism>
<protein>
    <submittedName>
        <fullName evidence="1">Uncharacterized protein</fullName>
    </submittedName>
</protein>
<evidence type="ECO:0000313" key="1">
    <source>
        <dbReference type="EMBL" id="MCA9390275.1"/>
    </source>
</evidence>
<feature type="non-terminal residue" evidence="1">
    <location>
        <position position="1"/>
    </location>
</feature>
<dbReference type="Proteomes" id="UP000701698">
    <property type="component" value="Unassembled WGS sequence"/>
</dbReference>
<proteinExistence type="predicted"/>
<dbReference type="EMBL" id="JAGQKX010000057">
    <property type="protein sequence ID" value="MCA9390275.1"/>
    <property type="molecule type" value="Genomic_DNA"/>
</dbReference>
<dbReference type="AlphaFoldDB" id="A0A955LGQ3"/>
<dbReference type="InterPro" id="IPR037221">
    <property type="entry name" value="H-type_lectin_dom_sf"/>
</dbReference>
<accession>A0A955LGQ3</accession>
<reference evidence="1" key="1">
    <citation type="submission" date="2020-04" db="EMBL/GenBank/DDBJ databases">
        <authorList>
            <person name="Zhang T."/>
        </authorList>
    </citation>
    <scope>NUCLEOTIDE SEQUENCE</scope>
    <source>
        <strain evidence="1">HKST-UBA01</strain>
    </source>
</reference>